<dbReference type="PANTHER" id="PTHR46538:SF3">
    <property type="entry name" value="PROTEIN KINASE DOMAIN-CONTAINING PROTEIN"/>
    <property type="match status" value="1"/>
</dbReference>
<dbReference type="EnsemblMetazoa" id="HelroT110736">
    <property type="protein sequence ID" value="HelroP110736"/>
    <property type="gene ID" value="HelroG110736"/>
</dbReference>
<dbReference type="AlphaFoldDB" id="T1EF48"/>
<dbReference type="GO" id="GO:0004674">
    <property type="term" value="F:protein serine/threonine kinase activity"/>
    <property type="evidence" value="ECO:0000318"/>
    <property type="project" value="GO_Central"/>
</dbReference>
<dbReference type="GO" id="GO:0005524">
    <property type="term" value="F:ATP binding"/>
    <property type="evidence" value="ECO:0007669"/>
    <property type="project" value="UniProtKB-UniRule"/>
</dbReference>
<dbReference type="CTD" id="20195200"/>
<evidence type="ECO:0000313" key="8">
    <source>
        <dbReference type="Proteomes" id="UP000015101"/>
    </source>
</evidence>
<evidence type="ECO:0000256" key="2">
    <source>
        <dbReference type="ARBA" id="ARBA00022840"/>
    </source>
</evidence>
<dbReference type="PROSITE" id="PS00107">
    <property type="entry name" value="PROTEIN_KINASE_ATP"/>
    <property type="match status" value="1"/>
</dbReference>
<keyword evidence="2 3" id="KW-0067">ATP-binding</keyword>
<accession>T1EF48</accession>
<dbReference type="EMBL" id="KB096222">
    <property type="protein sequence ID" value="ESO07228.1"/>
    <property type="molecule type" value="Genomic_DNA"/>
</dbReference>
<dbReference type="InterPro" id="IPR017441">
    <property type="entry name" value="Protein_kinase_ATP_BS"/>
</dbReference>
<dbReference type="OrthoDB" id="10027016at2759"/>
<comment type="similarity">
    <text evidence="4">Belongs to the protein kinase superfamily.</text>
</comment>
<dbReference type="SUPFAM" id="SSF56112">
    <property type="entry name" value="Protein kinase-like (PK-like)"/>
    <property type="match status" value="1"/>
</dbReference>
<dbReference type="InParanoid" id="T1EF48"/>
<dbReference type="PROSITE" id="PS00108">
    <property type="entry name" value="PROTEIN_KINASE_ST"/>
    <property type="match status" value="1"/>
</dbReference>
<evidence type="ECO:0000313" key="7">
    <source>
        <dbReference type="EnsemblMetazoa" id="HelroP110736"/>
    </source>
</evidence>
<dbReference type="PROSITE" id="PS50011">
    <property type="entry name" value="PROTEIN_KINASE_DOM"/>
    <property type="match status" value="1"/>
</dbReference>
<proteinExistence type="inferred from homology"/>
<evidence type="ECO:0000259" key="5">
    <source>
        <dbReference type="PROSITE" id="PS50011"/>
    </source>
</evidence>
<reference evidence="6 8" key="2">
    <citation type="journal article" date="2013" name="Nature">
        <title>Insights into bilaterian evolution from three spiralian genomes.</title>
        <authorList>
            <person name="Simakov O."/>
            <person name="Marletaz F."/>
            <person name="Cho S.J."/>
            <person name="Edsinger-Gonzales E."/>
            <person name="Havlak P."/>
            <person name="Hellsten U."/>
            <person name="Kuo D.H."/>
            <person name="Larsson T."/>
            <person name="Lv J."/>
            <person name="Arendt D."/>
            <person name="Savage R."/>
            <person name="Osoegawa K."/>
            <person name="de Jong P."/>
            <person name="Grimwood J."/>
            <person name="Chapman J.A."/>
            <person name="Shapiro H."/>
            <person name="Aerts A."/>
            <person name="Otillar R.P."/>
            <person name="Terry A.Y."/>
            <person name="Boore J.L."/>
            <person name="Grigoriev I.V."/>
            <person name="Lindberg D.R."/>
            <person name="Seaver E.C."/>
            <person name="Weisblat D.A."/>
            <person name="Putnam N.H."/>
            <person name="Rokhsar D.S."/>
        </authorList>
    </citation>
    <scope>NUCLEOTIDE SEQUENCE</scope>
</reference>
<dbReference type="OMA" id="ISCVCAD"/>
<dbReference type="SMART" id="SM00220">
    <property type="entry name" value="S_TKc"/>
    <property type="match status" value="1"/>
</dbReference>
<feature type="binding site" evidence="3">
    <location>
        <position position="67"/>
    </location>
    <ligand>
        <name>ATP</name>
        <dbReference type="ChEBI" id="CHEBI:30616"/>
    </ligand>
</feature>
<reference evidence="7" key="3">
    <citation type="submission" date="2015-06" db="UniProtKB">
        <authorList>
            <consortium name="EnsemblMetazoa"/>
        </authorList>
    </citation>
    <scope>IDENTIFICATION</scope>
</reference>
<name>T1EF48_HELRO</name>
<feature type="domain" description="Protein kinase" evidence="5">
    <location>
        <begin position="38"/>
        <end position="298"/>
    </location>
</feature>
<dbReference type="KEGG" id="hro:HELRODRAFT_110736"/>
<keyword evidence="8" id="KW-1185">Reference proteome</keyword>
<dbReference type="Pfam" id="PF00069">
    <property type="entry name" value="Pkinase"/>
    <property type="match status" value="1"/>
</dbReference>
<evidence type="ECO:0000256" key="1">
    <source>
        <dbReference type="ARBA" id="ARBA00022741"/>
    </source>
</evidence>
<dbReference type="InterPro" id="IPR051585">
    <property type="entry name" value="STE20_Ser/Thr_Kinases"/>
</dbReference>
<evidence type="ECO:0000256" key="4">
    <source>
        <dbReference type="RuleBase" id="RU000304"/>
    </source>
</evidence>
<dbReference type="Gene3D" id="1.10.510.10">
    <property type="entry name" value="Transferase(Phosphotransferase) domain 1"/>
    <property type="match status" value="1"/>
</dbReference>
<keyword evidence="1 3" id="KW-0547">Nucleotide-binding</keyword>
<protein>
    <recommendedName>
        <fullName evidence="5">Protein kinase domain-containing protein</fullName>
    </recommendedName>
</protein>
<dbReference type="HOGENOM" id="CLU_000288_63_23_1"/>
<dbReference type="PANTHER" id="PTHR46538">
    <property type="entry name" value="PROTEIN KINASE DOMAIN-CONTAINING PROTEIN"/>
    <property type="match status" value="1"/>
</dbReference>
<reference evidence="8" key="1">
    <citation type="submission" date="2012-12" db="EMBL/GenBank/DDBJ databases">
        <authorList>
            <person name="Hellsten U."/>
            <person name="Grimwood J."/>
            <person name="Chapman J.A."/>
            <person name="Shapiro H."/>
            <person name="Aerts A."/>
            <person name="Otillar R.P."/>
            <person name="Terry A.Y."/>
            <person name="Boore J.L."/>
            <person name="Simakov O."/>
            <person name="Marletaz F."/>
            <person name="Cho S.-J."/>
            <person name="Edsinger-Gonzales E."/>
            <person name="Havlak P."/>
            <person name="Kuo D.-H."/>
            <person name="Larsson T."/>
            <person name="Lv J."/>
            <person name="Arendt D."/>
            <person name="Savage R."/>
            <person name="Osoegawa K."/>
            <person name="de Jong P."/>
            <person name="Lindberg D.R."/>
            <person name="Seaver E.C."/>
            <person name="Weisblat D.A."/>
            <person name="Putnam N.H."/>
            <person name="Grigoriev I.V."/>
            <person name="Rokhsar D.S."/>
        </authorList>
    </citation>
    <scope>NUCLEOTIDE SEQUENCE</scope>
</reference>
<dbReference type="InterPro" id="IPR000719">
    <property type="entry name" value="Prot_kinase_dom"/>
</dbReference>
<gene>
    <name evidence="7" type="primary">20195200</name>
    <name evidence="6" type="ORF">HELRODRAFT_110736</name>
</gene>
<dbReference type="EMBL" id="AMQM01003590">
    <property type="status" value="NOT_ANNOTATED_CDS"/>
    <property type="molecule type" value="Genomic_DNA"/>
</dbReference>
<dbReference type="InterPro" id="IPR008271">
    <property type="entry name" value="Ser/Thr_kinase_AS"/>
</dbReference>
<sequence>MAFLDKLKNFKIFGYDDRRKTTRFLKHVTYSRNPNDCWQIVKEIGDGAFGKVFLTKNVRTQEESALKQVAIMDDNSIDDHSVEINILSEIKHPSIVHLKETYFFDDKLWMYLEYCSAGALDAIMLNLEKPLTEPQISCVCADVCKGLECLHDNFVIHRDLKASNLLLTADGRIKIADFGVSAKNESAKKMRDSFIGTPYWLMLMAPEVMRCETLKDVPYGYKADVWSLGITLIECAEMHPPYHDMHPMRVLIKIAKSDPPTLKKPSEWSRFNDFLAKCLVKDPDYRSSSFQLVQHPFISTTNDWSPMRQLLAEINAEVTEEVREEPDETSLDVCLCVCVCVRA</sequence>
<dbReference type="RefSeq" id="XP_009014606.1">
    <property type="nucleotide sequence ID" value="XM_009016358.1"/>
</dbReference>
<dbReference type="eggNOG" id="KOG0579">
    <property type="taxonomic scope" value="Eukaryota"/>
</dbReference>
<dbReference type="GO" id="GO:0035556">
    <property type="term" value="P:intracellular signal transduction"/>
    <property type="evidence" value="ECO:0000318"/>
    <property type="project" value="GO_Central"/>
</dbReference>
<dbReference type="STRING" id="6412.T1EF48"/>
<keyword evidence="4" id="KW-0808">Transferase</keyword>
<evidence type="ECO:0000256" key="3">
    <source>
        <dbReference type="PROSITE-ProRule" id="PRU10141"/>
    </source>
</evidence>
<dbReference type="InterPro" id="IPR011009">
    <property type="entry name" value="Kinase-like_dom_sf"/>
</dbReference>
<keyword evidence="4" id="KW-0418">Kinase</keyword>
<dbReference type="Gene3D" id="3.30.200.20">
    <property type="entry name" value="Phosphorylase Kinase, domain 1"/>
    <property type="match status" value="1"/>
</dbReference>
<dbReference type="Proteomes" id="UP000015101">
    <property type="component" value="Unassembled WGS sequence"/>
</dbReference>
<dbReference type="GeneID" id="20195200"/>
<evidence type="ECO:0000313" key="6">
    <source>
        <dbReference type="EMBL" id="ESO07228.1"/>
    </source>
</evidence>
<dbReference type="GO" id="GO:0005737">
    <property type="term" value="C:cytoplasm"/>
    <property type="evidence" value="ECO:0000318"/>
    <property type="project" value="GO_Central"/>
</dbReference>
<organism evidence="7 8">
    <name type="scientific">Helobdella robusta</name>
    <name type="common">Californian leech</name>
    <dbReference type="NCBI Taxonomy" id="6412"/>
    <lineage>
        <taxon>Eukaryota</taxon>
        <taxon>Metazoa</taxon>
        <taxon>Spiralia</taxon>
        <taxon>Lophotrochozoa</taxon>
        <taxon>Annelida</taxon>
        <taxon>Clitellata</taxon>
        <taxon>Hirudinea</taxon>
        <taxon>Rhynchobdellida</taxon>
        <taxon>Glossiphoniidae</taxon>
        <taxon>Helobdella</taxon>
    </lineage>
</organism>
<keyword evidence="4" id="KW-0723">Serine/threonine-protein kinase</keyword>
<dbReference type="FunFam" id="1.10.510.10:FF:001298">
    <property type="entry name" value="STE20-like kinase"/>
    <property type="match status" value="1"/>
</dbReference>